<dbReference type="Pfam" id="PF00440">
    <property type="entry name" value="TetR_N"/>
    <property type="match status" value="1"/>
</dbReference>
<dbReference type="EMBL" id="CP008947">
    <property type="protein sequence ID" value="AII03166.1"/>
    <property type="molecule type" value="Genomic_DNA"/>
</dbReference>
<dbReference type="eggNOG" id="COG1309">
    <property type="taxonomic scope" value="Bacteria"/>
</dbReference>
<evidence type="ECO:0000256" key="3">
    <source>
        <dbReference type="ARBA" id="ARBA00023163"/>
    </source>
</evidence>
<dbReference type="PANTHER" id="PTHR47506:SF6">
    <property type="entry name" value="HTH-TYPE TRANSCRIPTIONAL REPRESSOR NEMR"/>
    <property type="match status" value="1"/>
</dbReference>
<keyword evidence="2 4" id="KW-0238">DNA-binding</keyword>
<sequence>MAQKRNTTPGAKTRETVLHAAADVASIDGLDGLTIGHLASLTGMSKSGLFAHFGSKQDLQLATIEVARQRYVREVVTPALGSGPGMQRLTALCESFLSYVERGVFPGGCFFAAAMAEFDGKTPGPVRDAVAECQRQWMGTLAQAAREAQQSGELCADTDPDQLAFELEGTLLAANSYFHLFADTRYLDRARLAVRTRLASGESTPERTATRA</sequence>
<feature type="DNA-binding region" description="H-T-H motif" evidence="4">
    <location>
        <begin position="34"/>
        <end position="53"/>
    </location>
</feature>
<organism evidence="6 7">
    <name type="scientific">Rhodococcus opacus</name>
    <name type="common">Nocardia opaca</name>
    <dbReference type="NCBI Taxonomy" id="37919"/>
    <lineage>
        <taxon>Bacteria</taxon>
        <taxon>Bacillati</taxon>
        <taxon>Actinomycetota</taxon>
        <taxon>Actinomycetes</taxon>
        <taxon>Mycobacteriales</taxon>
        <taxon>Nocardiaceae</taxon>
        <taxon>Rhodococcus</taxon>
    </lineage>
</organism>
<evidence type="ECO:0000256" key="1">
    <source>
        <dbReference type="ARBA" id="ARBA00023015"/>
    </source>
</evidence>
<evidence type="ECO:0000313" key="7">
    <source>
        <dbReference type="Proteomes" id="UP000028488"/>
    </source>
</evidence>
<dbReference type="PROSITE" id="PS50977">
    <property type="entry name" value="HTH_TETR_2"/>
    <property type="match status" value="1"/>
</dbReference>
<dbReference type="GO" id="GO:0003677">
    <property type="term" value="F:DNA binding"/>
    <property type="evidence" value="ECO:0007669"/>
    <property type="project" value="UniProtKB-UniRule"/>
</dbReference>
<protein>
    <submittedName>
        <fullName evidence="6">TetR family transcriptional regulator</fullName>
    </submittedName>
</protein>
<dbReference type="InterPro" id="IPR009057">
    <property type="entry name" value="Homeodomain-like_sf"/>
</dbReference>
<keyword evidence="3" id="KW-0804">Transcription</keyword>
<dbReference type="InterPro" id="IPR011075">
    <property type="entry name" value="TetR_C"/>
</dbReference>
<dbReference type="InterPro" id="IPR036271">
    <property type="entry name" value="Tet_transcr_reg_TetR-rel_C_sf"/>
</dbReference>
<dbReference type="Gene3D" id="1.10.10.60">
    <property type="entry name" value="Homeodomain-like"/>
    <property type="match status" value="1"/>
</dbReference>
<accession>A0A076EC54</accession>
<reference evidence="6 7" key="1">
    <citation type="submission" date="2014-07" db="EMBL/GenBank/DDBJ databases">
        <title>Genome Sequence of Rhodococcus opacus Strain R7, a Biodegrader of Mono- and Polycyclic Aromatic Hydrocarbons.</title>
        <authorList>
            <person name="Di Gennaro P."/>
            <person name="Zampolli J."/>
            <person name="Presti I."/>
            <person name="Cappelletti M."/>
            <person name="D'Ursi P."/>
            <person name="Orro A."/>
            <person name="Mezzelani A."/>
            <person name="Milanesi L."/>
        </authorList>
    </citation>
    <scope>NUCLEOTIDE SEQUENCE [LARGE SCALE GENOMIC DNA]</scope>
    <source>
        <strain evidence="6 7">R7</strain>
    </source>
</reference>
<dbReference type="Gene3D" id="1.10.357.10">
    <property type="entry name" value="Tetracycline Repressor, domain 2"/>
    <property type="match status" value="1"/>
</dbReference>
<dbReference type="AlphaFoldDB" id="A0A076EC54"/>
<dbReference type="Pfam" id="PF16925">
    <property type="entry name" value="TetR_C_13"/>
    <property type="match status" value="1"/>
</dbReference>
<proteinExistence type="predicted"/>
<evidence type="ECO:0000313" key="6">
    <source>
        <dbReference type="EMBL" id="AII03166.1"/>
    </source>
</evidence>
<dbReference type="SUPFAM" id="SSF48498">
    <property type="entry name" value="Tetracyclin repressor-like, C-terminal domain"/>
    <property type="match status" value="1"/>
</dbReference>
<dbReference type="Proteomes" id="UP000028488">
    <property type="component" value="Chromosome"/>
</dbReference>
<dbReference type="RefSeq" id="WP_128638228.1">
    <property type="nucleotide sequence ID" value="NZ_CP008947.1"/>
</dbReference>
<name>A0A076EC54_RHOOP</name>
<dbReference type="InterPro" id="IPR001647">
    <property type="entry name" value="HTH_TetR"/>
</dbReference>
<gene>
    <name evidence="6" type="ORF">EP51_00130</name>
</gene>
<dbReference type="SUPFAM" id="SSF46689">
    <property type="entry name" value="Homeodomain-like"/>
    <property type="match status" value="1"/>
</dbReference>
<evidence type="ECO:0000256" key="4">
    <source>
        <dbReference type="PROSITE-ProRule" id="PRU00335"/>
    </source>
</evidence>
<evidence type="ECO:0000256" key="2">
    <source>
        <dbReference type="ARBA" id="ARBA00023125"/>
    </source>
</evidence>
<dbReference type="PANTHER" id="PTHR47506">
    <property type="entry name" value="TRANSCRIPTIONAL REGULATORY PROTEIN"/>
    <property type="match status" value="1"/>
</dbReference>
<feature type="domain" description="HTH tetR-type" evidence="5">
    <location>
        <begin position="11"/>
        <end position="71"/>
    </location>
</feature>
<evidence type="ECO:0000259" key="5">
    <source>
        <dbReference type="PROSITE" id="PS50977"/>
    </source>
</evidence>
<keyword evidence="1" id="KW-0805">Transcription regulation</keyword>